<proteinExistence type="inferred from homology"/>
<organism evidence="7 8">
    <name type="scientific">Owenia fusiformis</name>
    <name type="common">Polychaete worm</name>
    <dbReference type="NCBI Taxonomy" id="6347"/>
    <lineage>
        <taxon>Eukaryota</taxon>
        <taxon>Metazoa</taxon>
        <taxon>Spiralia</taxon>
        <taxon>Lophotrochozoa</taxon>
        <taxon>Annelida</taxon>
        <taxon>Polychaeta</taxon>
        <taxon>Sedentaria</taxon>
        <taxon>Canalipalpata</taxon>
        <taxon>Sabellida</taxon>
        <taxon>Oweniida</taxon>
        <taxon>Oweniidae</taxon>
        <taxon>Owenia</taxon>
    </lineage>
</organism>
<accession>A0A8S4PEV0</accession>
<keyword evidence="4 5" id="KW-0274">FAD</keyword>
<evidence type="ECO:0000313" key="7">
    <source>
        <dbReference type="EMBL" id="CAH1792747.1"/>
    </source>
</evidence>
<dbReference type="InterPro" id="IPR036188">
    <property type="entry name" value="FAD/NAD-bd_sf"/>
</dbReference>
<dbReference type="GO" id="GO:0050660">
    <property type="term" value="F:flavin adenine dinucleotide binding"/>
    <property type="evidence" value="ECO:0007669"/>
    <property type="project" value="InterPro"/>
</dbReference>
<evidence type="ECO:0000313" key="8">
    <source>
        <dbReference type="Proteomes" id="UP000749559"/>
    </source>
</evidence>
<comment type="similarity">
    <text evidence="2">Belongs to the GMC oxidoreductase family.</text>
</comment>
<feature type="domain" description="Glucose-methanol-choline oxidoreductase N-terminal" evidence="6">
    <location>
        <begin position="290"/>
        <end position="304"/>
    </location>
</feature>
<evidence type="ECO:0000256" key="1">
    <source>
        <dbReference type="ARBA" id="ARBA00001974"/>
    </source>
</evidence>
<dbReference type="PANTHER" id="PTHR11552:SF147">
    <property type="entry name" value="CHOLINE DEHYDROGENASE, MITOCHONDRIAL"/>
    <property type="match status" value="1"/>
</dbReference>
<sequence>MLKTILATLACVVGVYVYFVVERKNSIRRYLEKEYDYVIVGAGSAGAVIAARLTEDPSISVLLLEAGDEETASLWTGIPLAAPFMQQANLDWNYTTVPQEHCCTAFKNRVSKWPRGKALGGTSITNYMVYVRGNRQDYDDWADMGNTGWSYRDILPYYKRAENMLDPTLAKSDYHGTGGPLHVSTVPIMPATEVLLKAAEETGQPILDYNGESQFGFSQSQATITKNGVRASTVQAYLRPNMDRENLHIAIKSHATKIIFEDKTAVGVEFIRDQNKHTVRARKEVIISAGAVGSPQLLMLSGIGPKKHLEDLHIPVLSDLPVGENLQDHPATDGIQFITNKTRCLSEKESLGILPLLQYFLMGTGDMTMPGALNVMGFMKSPHQPVTEKQPIVQIHALSVLLGSDAGEDYVKNNLGYSDELWNVNYGDKEHDGKWGVSILPTLLKMGTTGVIKLKSSDPFDFPLIDPKYYKNPLDVKHLVSGIKYATEKLGRTKAFKDGGFELFHPHHPHCKKHKIFSDAYWECFVRTAAVTIYHPTSTCRMGPVGDNNSVVDPQLRVKGVKNLRVADASIMPQIVAGNTNAPSIMIGEKASDLIRGKTLPKANIK</sequence>
<keyword evidence="3" id="KW-0285">Flavoprotein</keyword>
<dbReference type="PROSITE" id="PS00624">
    <property type="entry name" value="GMC_OXRED_2"/>
    <property type="match status" value="1"/>
</dbReference>
<dbReference type="OrthoDB" id="47802at2759"/>
<dbReference type="PANTHER" id="PTHR11552">
    <property type="entry name" value="GLUCOSE-METHANOL-CHOLINE GMC OXIDOREDUCTASE"/>
    <property type="match status" value="1"/>
</dbReference>
<dbReference type="InterPro" id="IPR012132">
    <property type="entry name" value="GMC_OxRdtase"/>
</dbReference>
<evidence type="ECO:0000256" key="2">
    <source>
        <dbReference type="ARBA" id="ARBA00010790"/>
    </source>
</evidence>
<dbReference type="Proteomes" id="UP000749559">
    <property type="component" value="Unassembled WGS sequence"/>
</dbReference>
<protein>
    <recommendedName>
        <fullName evidence="6">Glucose-methanol-choline oxidoreductase N-terminal domain-containing protein</fullName>
    </recommendedName>
</protein>
<feature type="binding site" evidence="5">
    <location>
        <position position="122"/>
    </location>
    <ligand>
        <name>FAD</name>
        <dbReference type="ChEBI" id="CHEBI:57692"/>
    </ligand>
</feature>
<name>A0A8S4PEV0_OWEFU</name>
<dbReference type="InterPro" id="IPR007867">
    <property type="entry name" value="GMC_OxRtase_C"/>
</dbReference>
<evidence type="ECO:0000256" key="3">
    <source>
        <dbReference type="ARBA" id="ARBA00022630"/>
    </source>
</evidence>
<gene>
    <name evidence="7" type="ORF">OFUS_LOCUS17682</name>
</gene>
<dbReference type="InterPro" id="IPR000172">
    <property type="entry name" value="GMC_OxRdtase_N"/>
</dbReference>
<dbReference type="Pfam" id="PF05199">
    <property type="entry name" value="GMC_oxred_C"/>
    <property type="match status" value="1"/>
</dbReference>
<comment type="cofactor">
    <cofactor evidence="1 5">
        <name>FAD</name>
        <dbReference type="ChEBI" id="CHEBI:57692"/>
    </cofactor>
</comment>
<dbReference type="AlphaFoldDB" id="A0A8S4PEV0"/>
<comment type="caution">
    <text evidence="7">The sequence shown here is derived from an EMBL/GenBank/DDBJ whole genome shotgun (WGS) entry which is preliminary data.</text>
</comment>
<keyword evidence="8" id="KW-1185">Reference proteome</keyword>
<dbReference type="SUPFAM" id="SSF54373">
    <property type="entry name" value="FAD-linked reductases, C-terminal domain"/>
    <property type="match status" value="1"/>
</dbReference>
<dbReference type="Gene3D" id="3.30.560.10">
    <property type="entry name" value="Glucose Oxidase, domain 3"/>
    <property type="match status" value="1"/>
</dbReference>
<reference evidence="7" key="1">
    <citation type="submission" date="2022-03" db="EMBL/GenBank/DDBJ databases">
        <authorList>
            <person name="Martin C."/>
        </authorList>
    </citation>
    <scope>NUCLEOTIDE SEQUENCE</scope>
</reference>
<dbReference type="GO" id="GO:0016614">
    <property type="term" value="F:oxidoreductase activity, acting on CH-OH group of donors"/>
    <property type="evidence" value="ECO:0007669"/>
    <property type="project" value="InterPro"/>
</dbReference>
<dbReference type="Pfam" id="PF00732">
    <property type="entry name" value="GMC_oxred_N"/>
    <property type="match status" value="1"/>
</dbReference>
<evidence type="ECO:0000256" key="4">
    <source>
        <dbReference type="ARBA" id="ARBA00022827"/>
    </source>
</evidence>
<evidence type="ECO:0000256" key="5">
    <source>
        <dbReference type="PIRSR" id="PIRSR000137-2"/>
    </source>
</evidence>
<dbReference type="SUPFAM" id="SSF51905">
    <property type="entry name" value="FAD/NAD(P)-binding domain"/>
    <property type="match status" value="1"/>
</dbReference>
<dbReference type="PIRSF" id="PIRSF000137">
    <property type="entry name" value="Alcohol_oxidase"/>
    <property type="match status" value="1"/>
</dbReference>
<feature type="binding site" evidence="5">
    <location>
        <begin position="126"/>
        <end position="129"/>
    </location>
    <ligand>
        <name>FAD</name>
        <dbReference type="ChEBI" id="CHEBI:57692"/>
    </ligand>
</feature>
<evidence type="ECO:0000259" key="6">
    <source>
        <dbReference type="PROSITE" id="PS00624"/>
    </source>
</evidence>
<dbReference type="Gene3D" id="3.50.50.60">
    <property type="entry name" value="FAD/NAD(P)-binding domain"/>
    <property type="match status" value="1"/>
</dbReference>
<dbReference type="EMBL" id="CAIIXF020000008">
    <property type="protein sequence ID" value="CAH1792747.1"/>
    <property type="molecule type" value="Genomic_DNA"/>
</dbReference>